<sequence>MTVGEASGVGVPDADRWVGEENGCFNMIFPFEFLKLWDKDVNDSVDVRALKKVLIQVNWY</sequence>
<dbReference type="Gene3D" id="3.20.20.80">
    <property type="entry name" value="Glycosidases"/>
    <property type="match status" value="1"/>
</dbReference>
<dbReference type="AlphaFoldDB" id="A0A0D6ZDU9"/>
<gene>
    <name evidence="1" type="ORF">UB32_02780</name>
</gene>
<dbReference type="EMBL" id="JXIQ01000017">
    <property type="protein sequence ID" value="KIY23460.1"/>
    <property type="molecule type" value="Genomic_DNA"/>
</dbReference>
<keyword evidence="2" id="KW-1185">Reference proteome</keyword>
<evidence type="ECO:0000313" key="1">
    <source>
        <dbReference type="EMBL" id="KIY23460.1"/>
    </source>
</evidence>
<proteinExistence type="predicted"/>
<reference evidence="1 2" key="1">
    <citation type="submission" date="2015-01" db="EMBL/GenBank/DDBJ databases">
        <title>Draft genome sequences of the supercritical CO2 tolerant bacteria Bacillus subterraneus MITOT1 and Bacillus cereus MIT0214.</title>
        <authorList>
            <person name="Peet K.C."/>
            <person name="Thompson J.R."/>
        </authorList>
    </citation>
    <scope>NUCLEOTIDE SEQUENCE [LARGE SCALE GENOMIC DNA]</scope>
    <source>
        <strain evidence="1 2">MITOT1</strain>
    </source>
</reference>
<dbReference type="Proteomes" id="UP000032512">
    <property type="component" value="Unassembled WGS sequence"/>
</dbReference>
<comment type="caution">
    <text evidence="1">The sequence shown here is derived from an EMBL/GenBank/DDBJ whole genome shotgun (WGS) entry which is preliminary data.</text>
</comment>
<accession>A0A0D6ZDU9</accession>
<evidence type="ECO:0000313" key="2">
    <source>
        <dbReference type="Proteomes" id="UP000032512"/>
    </source>
</evidence>
<organism evidence="1 2">
    <name type="scientific">Mesobacillus subterraneus</name>
    <dbReference type="NCBI Taxonomy" id="285983"/>
    <lineage>
        <taxon>Bacteria</taxon>
        <taxon>Bacillati</taxon>
        <taxon>Bacillota</taxon>
        <taxon>Bacilli</taxon>
        <taxon>Bacillales</taxon>
        <taxon>Bacillaceae</taxon>
        <taxon>Mesobacillus</taxon>
    </lineage>
</organism>
<protein>
    <submittedName>
        <fullName evidence="1">Uncharacterized protein</fullName>
    </submittedName>
</protein>
<name>A0A0D6ZDU9_9BACI</name>
<dbReference type="PATRIC" id="fig|285983.3.peg.2296"/>